<proteinExistence type="inferred from homology"/>
<evidence type="ECO:0000313" key="10">
    <source>
        <dbReference type="EMBL" id="MDP9901994.1"/>
    </source>
</evidence>
<comment type="caution">
    <text evidence="10">The sequence shown here is derived from an EMBL/GenBank/DDBJ whole genome shotgun (WGS) entry which is preliminary data.</text>
</comment>
<feature type="transmembrane region" description="Helical" evidence="8">
    <location>
        <begin position="313"/>
        <end position="336"/>
    </location>
</feature>
<dbReference type="Gene3D" id="1.20.1250.20">
    <property type="entry name" value="MFS general substrate transporter like domains"/>
    <property type="match status" value="1"/>
</dbReference>
<dbReference type="InterPro" id="IPR020846">
    <property type="entry name" value="MFS_dom"/>
</dbReference>
<protein>
    <submittedName>
        <fullName evidence="10">DHA2 family methylenomycin A resistance protein-like MFS transporter</fullName>
    </submittedName>
</protein>
<dbReference type="InterPro" id="IPR036259">
    <property type="entry name" value="MFS_trans_sf"/>
</dbReference>
<feature type="transmembrane region" description="Helical" evidence="8">
    <location>
        <begin position="123"/>
        <end position="142"/>
    </location>
</feature>
<dbReference type="RefSeq" id="WP_307691757.1">
    <property type="nucleotide sequence ID" value="NZ_JAUSRO010000015.1"/>
</dbReference>
<evidence type="ECO:0000256" key="4">
    <source>
        <dbReference type="ARBA" id="ARBA00022475"/>
    </source>
</evidence>
<evidence type="ECO:0000313" key="11">
    <source>
        <dbReference type="Proteomes" id="UP001226867"/>
    </source>
</evidence>
<comment type="subcellular location">
    <subcellularLocation>
        <location evidence="1">Cell membrane</location>
        <topology evidence="1">Multi-pass membrane protein</topology>
    </subcellularLocation>
</comment>
<accession>A0ABT9SCE0</accession>
<feature type="transmembrane region" description="Helical" evidence="8">
    <location>
        <begin position="376"/>
        <end position="395"/>
    </location>
</feature>
<keyword evidence="5 8" id="KW-0812">Transmembrane</keyword>
<dbReference type="Pfam" id="PF07690">
    <property type="entry name" value="MFS_1"/>
    <property type="match status" value="1"/>
</dbReference>
<evidence type="ECO:0000256" key="2">
    <source>
        <dbReference type="ARBA" id="ARBA00008537"/>
    </source>
</evidence>
<organism evidence="10 11">
    <name type="scientific">Variovorax ginsengisoli</name>
    <dbReference type="NCBI Taxonomy" id="363844"/>
    <lineage>
        <taxon>Bacteria</taxon>
        <taxon>Pseudomonadati</taxon>
        <taxon>Pseudomonadota</taxon>
        <taxon>Betaproteobacteria</taxon>
        <taxon>Burkholderiales</taxon>
        <taxon>Comamonadaceae</taxon>
        <taxon>Variovorax</taxon>
    </lineage>
</organism>
<dbReference type="InterPro" id="IPR004638">
    <property type="entry name" value="EmrB-like"/>
</dbReference>
<evidence type="ECO:0000256" key="1">
    <source>
        <dbReference type="ARBA" id="ARBA00004651"/>
    </source>
</evidence>
<sequence>MKCLKSSQSNICAFSPGWVAFFGNLRTAIRHLAFDPCSLMGCRSMASVPFTRRQRGTLAAAGLGFVVVLLDVSVVNVALETLRVAFGTDIAGLQWVVNAYTLVFAALLLTSGALGDRMGAKRVFVVGLGVFTMASLACGLAPSLASLVAARIVQGMGAALLVPSSLMLLQQAFPDPVQRSRAVGSWGAAGGIALAAGPVLGGLLIAHVGWRGIFLINLPVGALGLALTLHHAPTAIAKAGRGLDLPGQLAAILALASLTAAVTQASRLGWTHPWVCAGVALSLVSAAAFYGLEQHSKAPMLPLSLFRSATFSIATAVGLSVNFAYYGLVFVFSLFFQAVQHLSPQQTGLAFLPMTAILMVMNIVAGRLITRIGTRALMVTGLALASLGYLLLLRITADRAYLTLVLPMLLAASGIALVVPTMTNATLSSVDAAHAGIASGVLNSARQIGGMLGVAVYGFFVRNTEPSLFLHGMRLSLALAVVLLSAAGVLSYLGLKKHTCAGTVVQASSR</sequence>
<feature type="transmembrane region" description="Helical" evidence="8">
    <location>
        <begin position="148"/>
        <end position="169"/>
    </location>
</feature>
<feature type="transmembrane region" description="Helical" evidence="8">
    <location>
        <begin position="472"/>
        <end position="493"/>
    </location>
</feature>
<feature type="transmembrane region" description="Helical" evidence="8">
    <location>
        <begin position="58"/>
        <end position="79"/>
    </location>
</feature>
<dbReference type="EMBL" id="JAUSRO010000015">
    <property type="protein sequence ID" value="MDP9901994.1"/>
    <property type="molecule type" value="Genomic_DNA"/>
</dbReference>
<keyword evidence="7 8" id="KW-0472">Membrane</keyword>
<feature type="transmembrane region" description="Helical" evidence="8">
    <location>
        <begin position="272"/>
        <end position="292"/>
    </location>
</feature>
<feature type="transmembrane region" description="Helical" evidence="8">
    <location>
        <begin position="212"/>
        <end position="229"/>
    </location>
</feature>
<evidence type="ECO:0000256" key="3">
    <source>
        <dbReference type="ARBA" id="ARBA00022448"/>
    </source>
</evidence>
<evidence type="ECO:0000256" key="6">
    <source>
        <dbReference type="ARBA" id="ARBA00022989"/>
    </source>
</evidence>
<evidence type="ECO:0000256" key="8">
    <source>
        <dbReference type="SAM" id="Phobius"/>
    </source>
</evidence>
<evidence type="ECO:0000256" key="7">
    <source>
        <dbReference type="ARBA" id="ARBA00023136"/>
    </source>
</evidence>
<dbReference type="PANTHER" id="PTHR42718">
    <property type="entry name" value="MAJOR FACILITATOR SUPERFAMILY MULTIDRUG TRANSPORTER MFSC"/>
    <property type="match status" value="1"/>
</dbReference>
<name>A0ABT9SCE0_9BURK</name>
<feature type="transmembrane region" description="Helical" evidence="8">
    <location>
        <begin position="401"/>
        <end position="419"/>
    </location>
</feature>
<feature type="transmembrane region" description="Helical" evidence="8">
    <location>
        <begin position="249"/>
        <end position="266"/>
    </location>
</feature>
<dbReference type="CDD" id="cd17321">
    <property type="entry name" value="MFS_MMR_MDR_like"/>
    <property type="match status" value="1"/>
</dbReference>
<evidence type="ECO:0000256" key="5">
    <source>
        <dbReference type="ARBA" id="ARBA00022692"/>
    </source>
</evidence>
<feature type="transmembrane region" description="Helical" evidence="8">
    <location>
        <begin position="91"/>
        <end position="111"/>
    </location>
</feature>
<keyword evidence="11" id="KW-1185">Reference proteome</keyword>
<keyword evidence="3" id="KW-0813">Transport</keyword>
<keyword evidence="4" id="KW-1003">Cell membrane</keyword>
<dbReference type="InterPro" id="IPR011701">
    <property type="entry name" value="MFS"/>
</dbReference>
<evidence type="ECO:0000259" key="9">
    <source>
        <dbReference type="PROSITE" id="PS50850"/>
    </source>
</evidence>
<feature type="transmembrane region" description="Helical" evidence="8">
    <location>
        <begin position="348"/>
        <end position="369"/>
    </location>
</feature>
<dbReference type="Proteomes" id="UP001226867">
    <property type="component" value="Unassembled WGS sequence"/>
</dbReference>
<dbReference type="PROSITE" id="PS50850">
    <property type="entry name" value="MFS"/>
    <property type="match status" value="1"/>
</dbReference>
<feature type="domain" description="Major facilitator superfamily (MFS) profile" evidence="9">
    <location>
        <begin position="57"/>
        <end position="490"/>
    </location>
</feature>
<dbReference type="NCBIfam" id="TIGR00711">
    <property type="entry name" value="efflux_EmrB"/>
    <property type="match status" value="1"/>
</dbReference>
<dbReference type="SUPFAM" id="SSF103473">
    <property type="entry name" value="MFS general substrate transporter"/>
    <property type="match status" value="1"/>
</dbReference>
<keyword evidence="6 8" id="KW-1133">Transmembrane helix</keyword>
<dbReference type="Gene3D" id="1.20.1720.10">
    <property type="entry name" value="Multidrug resistance protein D"/>
    <property type="match status" value="1"/>
</dbReference>
<feature type="transmembrane region" description="Helical" evidence="8">
    <location>
        <begin position="181"/>
        <end position="206"/>
    </location>
</feature>
<gene>
    <name evidence="10" type="ORF">J2W36_004266</name>
</gene>
<comment type="similarity">
    <text evidence="2">Belongs to the major facilitator superfamily. EmrB family.</text>
</comment>
<dbReference type="PANTHER" id="PTHR42718:SF9">
    <property type="entry name" value="MAJOR FACILITATOR SUPERFAMILY MULTIDRUG TRANSPORTER MFSC"/>
    <property type="match status" value="1"/>
</dbReference>
<reference evidence="10 11" key="1">
    <citation type="submission" date="2023-07" db="EMBL/GenBank/DDBJ databases">
        <title>Sorghum-associated microbial communities from plants grown in Nebraska, USA.</title>
        <authorList>
            <person name="Schachtman D."/>
        </authorList>
    </citation>
    <scope>NUCLEOTIDE SEQUENCE [LARGE SCALE GENOMIC DNA]</scope>
    <source>
        <strain evidence="10 11">DS1607</strain>
    </source>
</reference>